<accession>A0AAW9PUE0</accession>
<dbReference type="EMBL" id="JAZBJZ010000103">
    <property type="protein sequence ID" value="MEE3718974.1"/>
    <property type="molecule type" value="Genomic_DNA"/>
</dbReference>
<dbReference type="Gene3D" id="3.40.50.150">
    <property type="entry name" value="Vaccinia Virus protein VP39"/>
    <property type="match status" value="1"/>
</dbReference>
<keyword evidence="2" id="KW-1185">Reference proteome</keyword>
<gene>
    <name evidence="1" type="ORF">V2H45_19700</name>
</gene>
<sequence>MNKVTRYQNAALQYYMEITGSQYLHYGYWEPIPTSFDDLTILGLRKAQESYAFHLLAFIPEGIRTILDVGCGIGGNAAYLLKQGFKVEGLAPDPSQQENFLTRTGGEAPFHMSTFENFVETSQAKNPSPAYDLLLFSESSQYMSAKDIAEGAAHLAVKGGYVLLADMLRTNAEYREGIELLGNKNKLWTGFSSSL</sequence>
<dbReference type="GO" id="GO:0008168">
    <property type="term" value="F:methyltransferase activity"/>
    <property type="evidence" value="ECO:0007669"/>
    <property type="project" value="UniProtKB-KW"/>
</dbReference>
<dbReference type="InterPro" id="IPR029063">
    <property type="entry name" value="SAM-dependent_MTases_sf"/>
</dbReference>
<dbReference type="CDD" id="cd02440">
    <property type="entry name" value="AdoMet_MTases"/>
    <property type="match status" value="1"/>
</dbReference>
<protein>
    <submittedName>
        <fullName evidence="1">Methyltransferase domain-containing protein</fullName>
    </submittedName>
</protein>
<comment type="caution">
    <text evidence="1">The sequence shown here is derived from an EMBL/GenBank/DDBJ whole genome shotgun (WGS) entry which is preliminary data.</text>
</comment>
<proteinExistence type="predicted"/>
<name>A0AAW9PUE0_9CYAN</name>
<dbReference type="GO" id="GO:0032259">
    <property type="term" value="P:methylation"/>
    <property type="evidence" value="ECO:0007669"/>
    <property type="project" value="UniProtKB-KW"/>
</dbReference>
<dbReference type="Pfam" id="PF13489">
    <property type="entry name" value="Methyltransf_23"/>
    <property type="match status" value="1"/>
</dbReference>
<evidence type="ECO:0000313" key="1">
    <source>
        <dbReference type="EMBL" id="MEE3718974.1"/>
    </source>
</evidence>
<feature type="non-terminal residue" evidence="1">
    <location>
        <position position="195"/>
    </location>
</feature>
<dbReference type="RefSeq" id="WP_330485410.1">
    <property type="nucleotide sequence ID" value="NZ_JAZBJZ010000103.1"/>
</dbReference>
<organism evidence="1 2">
    <name type="scientific">Tumidithrix elongata BACA0141</name>
    <dbReference type="NCBI Taxonomy" id="2716417"/>
    <lineage>
        <taxon>Bacteria</taxon>
        <taxon>Bacillati</taxon>
        <taxon>Cyanobacteriota</taxon>
        <taxon>Cyanophyceae</taxon>
        <taxon>Pseudanabaenales</taxon>
        <taxon>Pseudanabaenaceae</taxon>
        <taxon>Tumidithrix</taxon>
        <taxon>Tumidithrix elongata</taxon>
    </lineage>
</organism>
<evidence type="ECO:0000313" key="2">
    <source>
        <dbReference type="Proteomes" id="UP001333818"/>
    </source>
</evidence>
<keyword evidence="1" id="KW-0808">Transferase</keyword>
<dbReference type="AlphaFoldDB" id="A0AAW9PUE0"/>
<keyword evidence="1" id="KW-0489">Methyltransferase</keyword>
<dbReference type="SUPFAM" id="SSF53335">
    <property type="entry name" value="S-adenosyl-L-methionine-dependent methyltransferases"/>
    <property type="match status" value="1"/>
</dbReference>
<dbReference type="Proteomes" id="UP001333818">
    <property type="component" value="Unassembled WGS sequence"/>
</dbReference>
<reference evidence="1" key="1">
    <citation type="submission" date="2024-01" db="EMBL/GenBank/DDBJ databases">
        <title>Bank of Algae and Cyanobacteria of the Azores (BACA) strain genomes.</title>
        <authorList>
            <person name="Luz R."/>
            <person name="Cordeiro R."/>
            <person name="Fonseca A."/>
            <person name="Goncalves V."/>
        </authorList>
    </citation>
    <scope>NUCLEOTIDE SEQUENCE</scope>
    <source>
        <strain evidence="1">BACA0141</strain>
    </source>
</reference>